<dbReference type="STRING" id="46835.A0A504Z3I0"/>
<proteinExistence type="predicted"/>
<accession>A0A504Z3I0</accession>
<keyword evidence="4" id="KW-1185">Reference proteome</keyword>
<feature type="coiled-coil region" evidence="1">
    <location>
        <begin position="94"/>
        <end position="121"/>
    </location>
</feature>
<dbReference type="OrthoDB" id="568502at2759"/>
<evidence type="ECO:0000313" key="3">
    <source>
        <dbReference type="EMBL" id="TPP67285.1"/>
    </source>
</evidence>
<name>A0A504Z3I0_FASGI</name>
<feature type="coiled-coil region" evidence="1">
    <location>
        <begin position="209"/>
        <end position="285"/>
    </location>
</feature>
<evidence type="ECO:0000256" key="1">
    <source>
        <dbReference type="SAM" id="Coils"/>
    </source>
</evidence>
<sequence>MGDSRFTVEDKLFGEVFKKEAEWKGLLVREIQDMSLKYNETQEKLDTTTNQLNQLKEAFFDNYKLLNMREAEFTLQKDELVAAKKNLHSSEMIISELKASIDRCETEVRSYRNVETQLRQELELQRAESIKRESELHNKHCITLNAIKQSEAQERAQLQSALTRIQADLEAERIKAVNDLEEVLCRTAEQAEKSALEASQKQFGLQLRVQMLEEMYERTLKAKKEALADVESKEKCIAKVESELQVALQTVESLTLNITEARIDKEIAEQKMSAAENAKIRAQHKWNEERSELLSKLESTKSQLEWQRKEMAIALSKREEERCEMEAENQRVLESLAKEQEETRKALQSLAEANEIRQLAERNARTMRSECERLRQDLEQALLTQVRNEPKVASCDHKHLFAQLERLQNSCDRFEEENIRLKRSISVMSEQAKRTAQLSKTTERDERQEKLDKSTVTLTVEKAKKVDGEDHGQILREKLQMSVRMIRKLAQEKNALKELSNRLQARIYQLETNRQVDSSERARQLPEVRCSLAKSPYVRNNDSSRSDLFEVPTNEHDGCVAKPYVPSLPLIDPDDAVSSVQGRESVSALFHLVDANAPTTDVRWAISDRPSLTELQVRGRSKPIRSAKHVEPF</sequence>
<dbReference type="AlphaFoldDB" id="A0A504Z3I0"/>
<dbReference type="EMBL" id="SUNJ01000857">
    <property type="protein sequence ID" value="TPP67285.1"/>
    <property type="molecule type" value="Genomic_DNA"/>
</dbReference>
<feature type="coiled-coil region" evidence="1">
    <location>
        <begin position="333"/>
        <end position="424"/>
    </location>
</feature>
<evidence type="ECO:0000313" key="4">
    <source>
        <dbReference type="Proteomes" id="UP000316759"/>
    </source>
</evidence>
<gene>
    <name evidence="3" type="ORF">FGIG_04496</name>
</gene>
<protein>
    <submittedName>
        <fullName evidence="3">Uncharacterized protein</fullName>
    </submittedName>
</protein>
<keyword evidence="1" id="KW-0175">Coiled coil</keyword>
<feature type="coiled-coil region" evidence="1">
    <location>
        <begin position="482"/>
        <end position="513"/>
    </location>
</feature>
<feature type="compositionally biased region" description="Polar residues" evidence="2">
    <location>
        <begin position="430"/>
        <end position="440"/>
    </location>
</feature>
<comment type="caution">
    <text evidence="3">The sequence shown here is derived from an EMBL/GenBank/DDBJ whole genome shotgun (WGS) entry which is preliminary data.</text>
</comment>
<feature type="coiled-coil region" evidence="1">
    <location>
        <begin position="31"/>
        <end position="58"/>
    </location>
</feature>
<feature type="compositionally biased region" description="Basic and acidic residues" evidence="2">
    <location>
        <begin position="441"/>
        <end position="450"/>
    </location>
</feature>
<dbReference type="Proteomes" id="UP000316759">
    <property type="component" value="Unassembled WGS sequence"/>
</dbReference>
<evidence type="ECO:0000256" key="2">
    <source>
        <dbReference type="SAM" id="MobiDB-lite"/>
    </source>
</evidence>
<reference evidence="3 4" key="1">
    <citation type="submission" date="2019-04" db="EMBL/GenBank/DDBJ databases">
        <title>Annotation for the trematode Fasciola gigantica.</title>
        <authorList>
            <person name="Choi Y.-J."/>
        </authorList>
    </citation>
    <scope>NUCLEOTIDE SEQUENCE [LARGE SCALE GENOMIC DNA]</scope>
    <source>
        <strain evidence="3">Uganda_cow_1</strain>
    </source>
</reference>
<organism evidence="3 4">
    <name type="scientific">Fasciola gigantica</name>
    <name type="common">Giant liver fluke</name>
    <dbReference type="NCBI Taxonomy" id="46835"/>
    <lineage>
        <taxon>Eukaryota</taxon>
        <taxon>Metazoa</taxon>
        <taxon>Spiralia</taxon>
        <taxon>Lophotrochozoa</taxon>
        <taxon>Platyhelminthes</taxon>
        <taxon>Trematoda</taxon>
        <taxon>Digenea</taxon>
        <taxon>Plagiorchiida</taxon>
        <taxon>Echinostomata</taxon>
        <taxon>Echinostomatoidea</taxon>
        <taxon>Fasciolidae</taxon>
        <taxon>Fasciola</taxon>
    </lineage>
</organism>
<feature type="region of interest" description="Disordered" evidence="2">
    <location>
        <begin position="430"/>
        <end position="450"/>
    </location>
</feature>